<keyword evidence="14" id="KW-1185">Reference proteome</keyword>
<keyword evidence="3" id="KW-0597">Phosphoprotein</keyword>
<evidence type="ECO:0000256" key="2">
    <source>
        <dbReference type="ARBA" id="ARBA00020833"/>
    </source>
</evidence>
<accession>A0A9N9BEM8</accession>
<feature type="compositionally biased region" description="Polar residues" evidence="10">
    <location>
        <begin position="477"/>
        <end position="488"/>
    </location>
</feature>
<dbReference type="GO" id="GO:0006334">
    <property type="term" value="P:nucleosome assembly"/>
    <property type="evidence" value="ECO:0007669"/>
    <property type="project" value="InterPro"/>
</dbReference>
<dbReference type="SMART" id="SM00249">
    <property type="entry name" value="PHD"/>
    <property type="match status" value="1"/>
</dbReference>
<evidence type="ECO:0000256" key="6">
    <source>
        <dbReference type="ARBA" id="ARBA00022833"/>
    </source>
</evidence>
<dbReference type="SUPFAM" id="SSF46785">
    <property type="entry name" value="Winged helix' DNA-binding domain"/>
    <property type="match status" value="1"/>
</dbReference>
<dbReference type="GO" id="GO:0000786">
    <property type="term" value="C:nucleosome"/>
    <property type="evidence" value="ECO:0007669"/>
    <property type="project" value="InterPro"/>
</dbReference>
<keyword evidence="7" id="KW-0010">Activator</keyword>
<dbReference type="PROSITE" id="PS50016">
    <property type="entry name" value="ZF_PHD_2"/>
    <property type="match status" value="1"/>
</dbReference>
<keyword evidence="5 9" id="KW-0863">Zinc-finger</keyword>
<organism evidence="13 14">
    <name type="scientific">Paraglomus occultum</name>
    <dbReference type="NCBI Taxonomy" id="144539"/>
    <lineage>
        <taxon>Eukaryota</taxon>
        <taxon>Fungi</taxon>
        <taxon>Fungi incertae sedis</taxon>
        <taxon>Mucoromycota</taxon>
        <taxon>Glomeromycotina</taxon>
        <taxon>Glomeromycetes</taxon>
        <taxon>Paraglomerales</taxon>
        <taxon>Paraglomeraceae</taxon>
        <taxon>Paraglomus</taxon>
    </lineage>
</organism>
<feature type="compositionally biased region" description="Acidic residues" evidence="10">
    <location>
        <begin position="80"/>
        <end position="95"/>
    </location>
</feature>
<feature type="compositionally biased region" description="Polar residues" evidence="10">
    <location>
        <begin position="98"/>
        <end position="124"/>
    </location>
</feature>
<dbReference type="GO" id="GO:0003682">
    <property type="term" value="F:chromatin binding"/>
    <property type="evidence" value="ECO:0007669"/>
    <property type="project" value="TreeGrafter"/>
</dbReference>
<gene>
    <name evidence="13" type="ORF">POCULU_LOCUS5636</name>
</gene>
<name>A0A9N9BEM8_9GLOM</name>
<evidence type="ECO:0000256" key="5">
    <source>
        <dbReference type="ARBA" id="ARBA00022771"/>
    </source>
</evidence>
<feature type="domain" description="H15" evidence="12">
    <location>
        <begin position="378"/>
        <end position="446"/>
    </location>
</feature>
<reference evidence="13" key="1">
    <citation type="submission" date="2021-06" db="EMBL/GenBank/DDBJ databases">
        <authorList>
            <person name="Kallberg Y."/>
            <person name="Tangrot J."/>
            <person name="Rosling A."/>
        </authorList>
    </citation>
    <scope>NUCLEOTIDE SEQUENCE</scope>
    <source>
        <strain evidence="13">IA702</strain>
    </source>
</reference>
<proteinExistence type="predicted"/>
<comment type="caution">
    <text evidence="13">The sequence shown here is derived from an EMBL/GenBank/DDBJ whole genome shotgun (WGS) entry which is preliminary data.</text>
</comment>
<dbReference type="Gene3D" id="3.30.40.10">
    <property type="entry name" value="Zinc/RING finger domain, C3HC4 (zinc finger)"/>
    <property type="match status" value="1"/>
</dbReference>
<feature type="region of interest" description="Disordered" evidence="10">
    <location>
        <begin position="446"/>
        <end position="488"/>
    </location>
</feature>
<sequence>MPDIDNNQLLGNNQGLTQLKDQRQNIKMSCPEDLPTPTNSQSPGGSDDTARASTQDQTQFQLESHTATLEVATDVSQNDEWGDEDGEFELEEDMSELVASTINASSAVSTSDSIVTGESEQQKSAEGLPETIRYGRNAHKPPSIHIPHDSEGASKNGLEAPQSDRRKSPGRPKRAASKSPTAMKRPRDKPLADADDIVCSLCHDGKSPKRNRIVLCDGCDTPYHQQCHDPKIDDQIVDTAETNWYCHKCSQLKRRKLAKDVSGQGISKQTKYSYLYSLRKEDLIELIFFAENISPLLPFYPSHLRERIETLSPPLEHPQTFTSTAAVSLTLDHINGIKGMFEANSQSSIQQSVSPISAIMPLTTPNGGEEENKFKNAELPSYEEMIVRAATAINDPNGSAPKHMFDWMNANYKLHKNFRASASQALQKIVKKGRLIRNGSTYKINPDYVPPKSARRNSKKSLITDEPSYKAADTMVTPESETNENVLM</sequence>
<dbReference type="InterPro" id="IPR001965">
    <property type="entry name" value="Znf_PHD"/>
</dbReference>
<dbReference type="SUPFAM" id="SSF57903">
    <property type="entry name" value="FYVE/PHD zinc finger"/>
    <property type="match status" value="1"/>
</dbReference>
<dbReference type="PROSITE" id="PS51504">
    <property type="entry name" value="H15"/>
    <property type="match status" value="1"/>
</dbReference>
<dbReference type="Proteomes" id="UP000789572">
    <property type="component" value="Unassembled WGS sequence"/>
</dbReference>
<dbReference type="AlphaFoldDB" id="A0A9N9BEM8"/>
<feature type="region of interest" description="Disordered" evidence="10">
    <location>
        <begin position="1"/>
        <end position="190"/>
    </location>
</feature>
<keyword evidence="4" id="KW-0479">Metal-binding</keyword>
<keyword evidence="6" id="KW-0862">Zinc</keyword>
<dbReference type="InterPro" id="IPR005818">
    <property type="entry name" value="Histone_H1/H5_H15"/>
</dbReference>
<evidence type="ECO:0000256" key="10">
    <source>
        <dbReference type="SAM" id="MobiDB-lite"/>
    </source>
</evidence>
<evidence type="ECO:0000256" key="1">
    <source>
        <dbReference type="ARBA" id="ARBA00004123"/>
    </source>
</evidence>
<dbReference type="InterPro" id="IPR013083">
    <property type="entry name" value="Znf_RING/FYVE/PHD"/>
</dbReference>
<comment type="subcellular location">
    <subcellularLocation>
        <location evidence="1">Nucleus</location>
    </subcellularLocation>
</comment>
<dbReference type="PANTHER" id="PTHR12628">
    <property type="entry name" value="POLYCOMB-LIKE TRANSCRIPTION FACTOR"/>
    <property type="match status" value="1"/>
</dbReference>
<dbReference type="InterPro" id="IPR036390">
    <property type="entry name" value="WH_DNA-bd_sf"/>
</dbReference>
<evidence type="ECO:0000259" key="11">
    <source>
        <dbReference type="PROSITE" id="PS50016"/>
    </source>
</evidence>
<dbReference type="GO" id="GO:0003677">
    <property type="term" value="F:DNA binding"/>
    <property type="evidence" value="ECO:0007669"/>
    <property type="project" value="InterPro"/>
</dbReference>
<dbReference type="GO" id="GO:0005634">
    <property type="term" value="C:nucleus"/>
    <property type="evidence" value="ECO:0007669"/>
    <property type="project" value="UniProtKB-SubCell"/>
</dbReference>
<feature type="compositionally biased region" description="Low complexity" evidence="10">
    <location>
        <begin position="1"/>
        <end position="19"/>
    </location>
</feature>
<evidence type="ECO:0000256" key="4">
    <source>
        <dbReference type="ARBA" id="ARBA00022723"/>
    </source>
</evidence>
<evidence type="ECO:0000259" key="12">
    <source>
        <dbReference type="PROSITE" id="PS51504"/>
    </source>
</evidence>
<keyword evidence="8" id="KW-0539">Nucleus</keyword>
<dbReference type="GO" id="GO:0045814">
    <property type="term" value="P:negative regulation of gene expression, epigenetic"/>
    <property type="evidence" value="ECO:0007669"/>
    <property type="project" value="TreeGrafter"/>
</dbReference>
<dbReference type="Pfam" id="PF00538">
    <property type="entry name" value="Linker_histone"/>
    <property type="match status" value="1"/>
</dbReference>
<evidence type="ECO:0000256" key="7">
    <source>
        <dbReference type="ARBA" id="ARBA00023159"/>
    </source>
</evidence>
<dbReference type="InterPro" id="IPR036388">
    <property type="entry name" value="WH-like_DNA-bd_sf"/>
</dbReference>
<protein>
    <recommendedName>
        <fullName evidence="2">Histone H1</fullName>
    </recommendedName>
</protein>
<dbReference type="InterPro" id="IPR019787">
    <property type="entry name" value="Znf_PHD-finger"/>
</dbReference>
<dbReference type="CDD" id="cd15502">
    <property type="entry name" value="PHD_Phf1p_Phf2p_like"/>
    <property type="match status" value="1"/>
</dbReference>
<dbReference type="EMBL" id="CAJVPJ010000893">
    <property type="protein sequence ID" value="CAG8563582.1"/>
    <property type="molecule type" value="Genomic_DNA"/>
</dbReference>
<dbReference type="OrthoDB" id="5863171at2759"/>
<dbReference type="PROSITE" id="PS01359">
    <property type="entry name" value="ZF_PHD_1"/>
    <property type="match status" value="1"/>
</dbReference>
<feature type="domain" description="PHD-type" evidence="11">
    <location>
        <begin position="196"/>
        <end position="252"/>
    </location>
</feature>
<evidence type="ECO:0000256" key="9">
    <source>
        <dbReference type="PROSITE-ProRule" id="PRU00146"/>
    </source>
</evidence>
<dbReference type="SMART" id="SM00526">
    <property type="entry name" value="H15"/>
    <property type="match status" value="1"/>
</dbReference>
<dbReference type="GO" id="GO:0008270">
    <property type="term" value="F:zinc ion binding"/>
    <property type="evidence" value="ECO:0007669"/>
    <property type="project" value="UniProtKB-KW"/>
</dbReference>
<evidence type="ECO:0000313" key="13">
    <source>
        <dbReference type="EMBL" id="CAG8563582.1"/>
    </source>
</evidence>
<dbReference type="Gene3D" id="1.10.10.10">
    <property type="entry name" value="Winged helix-like DNA-binding domain superfamily/Winged helix DNA-binding domain"/>
    <property type="match status" value="1"/>
</dbReference>
<dbReference type="InterPro" id="IPR011011">
    <property type="entry name" value="Znf_FYVE_PHD"/>
</dbReference>
<dbReference type="InterPro" id="IPR019786">
    <property type="entry name" value="Zinc_finger_PHD-type_CS"/>
</dbReference>
<dbReference type="Pfam" id="PF00628">
    <property type="entry name" value="PHD"/>
    <property type="match status" value="1"/>
</dbReference>
<evidence type="ECO:0000256" key="3">
    <source>
        <dbReference type="ARBA" id="ARBA00022553"/>
    </source>
</evidence>
<evidence type="ECO:0000256" key="8">
    <source>
        <dbReference type="ARBA" id="ARBA00023242"/>
    </source>
</evidence>
<dbReference type="PANTHER" id="PTHR12628:SF10">
    <property type="entry name" value="HOMEOBOX DOMAIN-CONTAINING PROTEIN"/>
    <property type="match status" value="1"/>
</dbReference>
<feature type="compositionally biased region" description="Polar residues" evidence="10">
    <location>
        <begin position="51"/>
        <end position="67"/>
    </location>
</feature>
<evidence type="ECO:0000313" key="14">
    <source>
        <dbReference type="Proteomes" id="UP000789572"/>
    </source>
</evidence>